<comment type="cofactor">
    <cofactor evidence="11">
        <name>Mg(2+)</name>
        <dbReference type="ChEBI" id="CHEBI:18420"/>
    </cofactor>
    <cofactor evidence="11">
        <name>Mn(2+)</name>
        <dbReference type="ChEBI" id="CHEBI:29035"/>
    </cofactor>
    <text evidence="11">Binds 2 magnesium or manganese ions per subunit.</text>
</comment>
<dbReference type="EC" id="6.3.2.-" evidence="11"/>
<dbReference type="NCBIfam" id="TIGR00768">
    <property type="entry name" value="rimK_fam"/>
    <property type="match status" value="1"/>
</dbReference>
<proteinExistence type="inferred from homology"/>
<dbReference type="EMBL" id="VTFT01000001">
    <property type="protein sequence ID" value="TYT25751.1"/>
    <property type="molecule type" value="Genomic_DNA"/>
</dbReference>
<dbReference type="Proteomes" id="UP000324973">
    <property type="component" value="Unassembled WGS sequence"/>
</dbReference>
<feature type="binding site" evidence="11">
    <location>
        <position position="248"/>
    </location>
    <ligand>
        <name>Mg(2+)</name>
        <dbReference type="ChEBI" id="CHEBI:18420"/>
        <label>1</label>
    </ligand>
</feature>
<dbReference type="HAMAP" id="MF_01552">
    <property type="entry name" value="RimK"/>
    <property type="match status" value="1"/>
</dbReference>
<feature type="domain" description="ATP-grasp" evidence="12">
    <location>
        <begin position="104"/>
        <end position="287"/>
    </location>
</feature>
<reference evidence="13 14" key="1">
    <citation type="submission" date="2019-08" db="EMBL/GenBank/DDBJ databases">
        <title>Luteimonas viscosus sp. nov., isolated from soil of a sunflower field.</title>
        <authorList>
            <person name="Jianli Z."/>
            <person name="Ying Z."/>
        </authorList>
    </citation>
    <scope>NUCLEOTIDE SEQUENCE [LARGE SCALE GENOMIC DNA]</scope>
    <source>
        <strain evidence="13 14">XBU10</strain>
    </source>
</reference>
<feature type="binding site" evidence="11">
    <location>
        <position position="187"/>
    </location>
    <ligand>
        <name>ATP</name>
        <dbReference type="ChEBI" id="CHEBI:30616"/>
    </ligand>
</feature>
<feature type="binding site" evidence="11">
    <location>
        <position position="248"/>
    </location>
    <ligand>
        <name>Mn(2+)</name>
        <dbReference type="ChEBI" id="CHEBI:29035"/>
        <label>1</label>
    </ligand>
</feature>
<feature type="binding site" evidence="11">
    <location>
        <position position="260"/>
    </location>
    <ligand>
        <name>Mg(2+)</name>
        <dbReference type="ChEBI" id="CHEBI:18420"/>
        <label>1</label>
    </ligand>
</feature>
<dbReference type="PROSITE" id="PS50975">
    <property type="entry name" value="ATP_GRASP"/>
    <property type="match status" value="1"/>
</dbReference>
<dbReference type="GO" id="GO:0005840">
    <property type="term" value="C:ribosome"/>
    <property type="evidence" value="ECO:0007669"/>
    <property type="project" value="UniProtKB-KW"/>
</dbReference>
<dbReference type="Gene3D" id="3.30.1490.20">
    <property type="entry name" value="ATP-grasp fold, A domain"/>
    <property type="match status" value="1"/>
</dbReference>
<feature type="binding site" evidence="11">
    <location>
        <position position="260"/>
    </location>
    <ligand>
        <name>Mg(2+)</name>
        <dbReference type="ChEBI" id="CHEBI:18420"/>
        <label>2</label>
    </ligand>
</feature>
<keyword evidence="13" id="KW-0687">Ribonucleoprotein</keyword>
<dbReference type="Gene3D" id="3.30.470.20">
    <property type="entry name" value="ATP-grasp fold, B domain"/>
    <property type="match status" value="1"/>
</dbReference>
<dbReference type="NCBIfam" id="NF007764">
    <property type="entry name" value="PRK10446.1"/>
    <property type="match status" value="1"/>
</dbReference>
<dbReference type="InterPro" id="IPR041107">
    <property type="entry name" value="Rimk_N"/>
</dbReference>
<feature type="binding site" evidence="11">
    <location>
        <position position="141"/>
    </location>
    <ligand>
        <name>ATP</name>
        <dbReference type="ChEBI" id="CHEBI:30616"/>
    </ligand>
</feature>
<keyword evidence="2 11" id="KW-0436">Ligase</keyword>
<dbReference type="PANTHER" id="PTHR21621:SF7">
    <property type="entry name" value="RIBOSOMAL PROTEIN BS6--L-GLUTAMATE LIGASE"/>
    <property type="match status" value="1"/>
</dbReference>
<dbReference type="SUPFAM" id="SSF56059">
    <property type="entry name" value="Glutathione synthetase ATP-binding domain-like"/>
    <property type="match status" value="1"/>
</dbReference>
<feature type="binding site" evidence="11">
    <location>
        <position position="260"/>
    </location>
    <ligand>
        <name>Mn(2+)</name>
        <dbReference type="ChEBI" id="CHEBI:29035"/>
        <label>1</label>
    </ligand>
</feature>
<gene>
    <name evidence="11 13" type="primary">rimK</name>
    <name evidence="13" type="ORF">FZO89_05505</name>
</gene>
<dbReference type="Gene3D" id="3.40.50.20">
    <property type="match status" value="1"/>
</dbReference>
<dbReference type="GO" id="GO:0009432">
    <property type="term" value="P:SOS response"/>
    <property type="evidence" value="ECO:0007669"/>
    <property type="project" value="TreeGrafter"/>
</dbReference>
<dbReference type="InterPro" id="IPR004666">
    <property type="entry name" value="Rp_bS6_RimK/Lys_biosynth_LsyX"/>
</dbReference>
<evidence type="ECO:0000256" key="9">
    <source>
        <dbReference type="ARBA" id="ARBA00061239"/>
    </source>
</evidence>
<keyword evidence="8 11" id="KW-0464">Manganese</keyword>
<evidence type="ECO:0000256" key="4">
    <source>
        <dbReference type="ARBA" id="ARBA00022741"/>
    </source>
</evidence>
<evidence type="ECO:0000256" key="1">
    <source>
        <dbReference type="ARBA" id="ARBA00001936"/>
    </source>
</evidence>
<evidence type="ECO:0000313" key="14">
    <source>
        <dbReference type="Proteomes" id="UP000324973"/>
    </source>
</evidence>
<evidence type="ECO:0000256" key="10">
    <source>
        <dbReference type="ARBA" id="ARBA00072141"/>
    </source>
</evidence>
<feature type="binding site" evidence="11">
    <location>
        <begin position="211"/>
        <end position="213"/>
    </location>
    <ligand>
        <name>ATP</name>
        <dbReference type="ChEBI" id="CHEBI:30616"/>
    </ligand>
</feature>
<keyword evidence="4 11" id="KW-0547">Nucleotide-binding</keyword>
<dbReference type="InterPro" id="IPR023533">
    <property type="entry name" value="RimK"/>
</dbReference>
<dbReference type="GO" id="GO:0005737">
    <property type="term" value="C:cytoplasm"/>
    <property type="evidence" value="ECO:0007669"/>
    <property type="project" value="TreeGrafter"/>
</dbReference>
<feature type="binding site" evidence="11">
    <location>
        <begin position="178"/>
        <end position="179"/>
    </location>
    <ligand>
        <name>ATP</name>
        <dbReference type="ChEBI" id="CHEBI:30616"/>
    </ligand>
</feature>
<keyword evidence="14" id="KW-1185">Reference proteome</keyword>
<evidence type="ECO:0000256" key="2">
    <source>
        <dbReference type="ARBA" id="ARBA00022598"/>
    </source>
</evidence>
<dbReference type="Pfam" id="PF18030">
    <property type="entry name" value="Rimk_N"/>
    <property type="match status" value="1"/>
</dbReference>
<evidence type="ECO:0000259" key="12">
    <source>
        <dbReference type="PROSITE" id="PS50975"/>
    </source>
</evidence>
<dbReference type="GO" id="GO:0046872">
    <property type="term" value="F:metal ion binding"/>
    <property type="evidence" value="ECO:0007669"/>
    <property type="project" value="UniProtKB-KW"/>
</dbReference>
<dbReference type="InterPro" id="IPR013651">
    <property type="entry name" value="ATP-grasp_RimK-type"/>
</dbReference>
<keyword evidence="13" id="KW-0689">Ribosomal protein</keyword>
<evidence type="ECO:0000256" key="7">
    <source>
        <dbReference type="ARBA" id="ARBA00022917"/>
    </source>
</evidence>
<keyword evidence="7 11" id="KW-0648">Protein biosynthesis</keyword>
<evidence type="ECO:0000313" key="13">
    <source>
        <dbReference type="EMBL" id="TYT25751.1"/>
    </source>
</evidence>
<dbReference type="GO" id="GO:0006412">
    <property type="term" value="P:translation"/>
    <property type="evidence" value="ECO:0007669"/>
    <property type="project" value="UniProtKB-KW"/>
</dbReference>
<evidence type="ECO:0000256" key="11">
    <source>
        <dbReference type="HAMAP-Rule" id="MF_01552"/>
    </source>
</evidence>
<evidence type="ECO:0000256" key="6">
    <source>
        <dbReference type="ARBA" id="ARBA00022842"/>
    </source>
</evidence>
<dbReference type="GO" id="GO:0005524">
    <property type="term" value="F:ATP binding"/>
    <property type="evidence" value="ECO:0007669"/>
    <property type="project" value="UniProtKB-UniRule"/>
</dbReference>
<comment type="caution">
    <text evidence="13">The sequence shown here is derived from an EMBL/GenBank/DDBJ whole genome shotgun (WGS) entry which is preliminary data.</text>
</comment>
<dbReference type="FunFam" id="3.30.1490.20:FF:000005">
    <property type="entry name" value="Probable alpha-L-glutamate ligase 1"/>
    <property type="match status" value="1"/>
</dbReference>
<evidence type="ECO:0000256" key="3">
    <source>
        <dbReference type="ARBA" id="ARBA00022723"/>
    </source>
</evidence>
<comment type="cofactor">
    <cofactor evidence="1">
        <name>Mn(2+)</name>
        <dbReference type="ChEBI" id="CHEBI:29035"/>
    </cofactor>
</comment>
<dbReference type="Pfam" id="PF08443">
    <property type="entry name" value="RimK"/>
    <property type="match status" value="1"/>
</dbReference>
<dbReference type="RefSeq" id="WP_149102300.1">
    <property type="nucleotide sequence ID" value="NZ_VTFT01000001.1"/>
</dbReference>
<evidence type="ECO:0000256" key="5">
    <source>
        <dbReference type="ARBA" id="ARBA00022840"/>
    </source>
</evidence>
<feature type="binding site" evidence="11">
    <location>
        <position position="262"/>
    </location>
    <ligand>
        <name>Mg(2+)</name>
        <dbReference type="ChEBI" id="CHEBI:18420"/>
        <label>2</label>
    </ligand>
</feature>
<dbReference type="OrthoDB" id="3865600at2"/>
<keyword evidence="3 11" id="KW-0479">Metal-binding</keyword>
<dbReference type="AlphaFoldDB" id="A0A5D4XPQ9"/>
<comment type="similarity">
    <text evidence="9">In the C-terminal section; belongs to the RimK family.</text>
</comment>
<dbReference type="PANTHER" id="PTHR21621">
    <property type="entry name" value="RIBOSOMAL PROTEIN S6 MODIFICATION PROTEIN"/>
    <property type="match status" value="1"/>
</dbReference>
<evidence type="ECO:0000256" key="8">
    <source>
        <dbReference type="ARBA" id="ARBA00023211"/>
    </source>
</evidence>
<accession>A0A5D4XPQ9</accession>
<dbReference type="InterPro" id="IPR011761">
    <property type="entry name" value="ATP-grasp"/>
</dbReference>
<comment type="similarity">
    <text evidence="11">Belongs to the RimK family.</text>
</comment>
<protein>
    <recommendedName>
        <fullName evidence="10 11">Probable alpha-L-glutamate ligase</fullName>
        <ecNumber evidence="11">6.3.2.-</ecNumber>
    </recommendedName>
</protein>
<name>A0A5D4XPQ9_9GAMM</name>
<feature type="binding site" evidence="11">
    <location>
        <position position="262"/>
    </location>
    <ligand>
        <name>Mn(2+)</name>
        <dbReference type="ChEBI" id="CHEBI:29035"/>
        <label>2</label>
    </ligand>
</feature>
<dbReference type="GO" id="GO:0018169">
    <property type="term" value="F:ribosomal S6-glutamic acid ligase activity"/>
    <property type="evidence" value="ECO:0007669"/>
    <property type="project" value="TreeGrafter"/>
</dbReference>
<keyword evidence="6 11" id="KW-0460">Magnesium</keyword>
<sequence>MKLAILSRNGKLYSTRRLVEAARTAGHSVRVLDPLRCYMRIGDDGFAMRYKGRAIDGYGAVIPRIGASITRYGCAVLRQFELMGSHTPNPSAAIARARDKLGCHQLLAAQRIGLPATVFGDNPDDTADLLALLGPPPHVVKLNEGSQGAGVLLTEKLSASRGVVEALRGLYANFLVQEFVAEAEGADLRCFVVGEQVVAAMQRQAPVGDFRSNLHRGGTATAIDTTPEERAVAVRAAQAVGLGVAGVDLIRSHRGPLVLEVNASPGLEGIEEATGVDIAGKIIQLAVNGAEMSGSERPVRPRHRRLLNRSARLDLTRV</sequence>
<dbReference type="InterPro" id="IPR013815">
    <property type="entry name" value="ATP_grasp_subdomain_1"/>
</dbReference>
<feature type="binding site" evidence="11">
    <location>
        <position position="260"/>
    </location>
    <ligand>
        <name>Mn(2+)</name>
        <dbReference type="ChEBI" id="CHEBI:29035"/>
        <label>2</label>
    </ligand>
</feature>
<keyword evidence="5 11" id="KW-0067">ATP-binding</keyword>
<dbReference type="FunFam" id="3.30.470.20:FF:000058">
    <property type="entry name" value="Alpha-aminoadipate--LysW ligase LysX protein"/>
    <property type="match status" value="1"/>
</dbReference>
<organism evidence="13 14">
    <name type="scientific">Luteimonas viscosa</name>
    <dbReference type="NCBI Taxonomy" id="1132694"/>
    <lineage>
        <taxon>Bacteria</taxon>
        <taxon>Pseudomonadati</taxon>
        <taxon>Pseudomonadota</taxon>
        <taxon>Gammaproteobacteria</taxon>
        <taxon>Lysobacterales</taxon>
        <taxon>Lysobacteraceae</taxon>
        <taxon>Luteimonas</taxon>
    </lineage>
</organism>